<dbReference type="VEuPathDB" id="FungiDB:CIMG_12649"/>
<gene>
    <name evidence="1" type="ORF">CIMG_12649</name>
</gene>
<evidence type="ECO:0000313" key="2">
    <source>
        <dbReference type="Proteomes" id="UP000001261"/>
    </source>
</evidence>
<dbReference type="RefSeq" id="XP_004445624.1">
    <property type="nucleotide sequence ID" value="XM_004445567.1"/>
</dbReference>
<name>A0A0D8JS67_COCIM</name>
<dbReference type="Proteomes" id="UP000001261">
    <property type="component" value="Unassembled WGS sequence"/>
</dbReference>
<dbReference type="KEGG" id="cim:CIMG_12649"/>
<accession>A0A0D8JS67</accession>
<sequence length="142" mass="15887">MIDRIAKKFSAIVMQFSCGDEEKGIMKTWSLIVIPRIVGIVTSATVSGSLRVIGAGLSSVLSVTYFPEDVDLLRRESESDREDQFWTMGNKSWSISGQIERQKAPLSEPIRRRGWLSSSAEERREFCVCACVDFEGQAKSMS</sequence>
<organism evidence="1 2">
    <name type="scientific">Coccidioides immitis (strain RS)</name>
    <name type="common">Valley fever fungus</name>
    <dbReference type="NCBI Taxonomy" id="246410"/>
    <lineage>
        <taxon>Eukaryota</taxon>
        <taxon>Fungi</taxon>
        <taxon>Dikarya</taxon>
        <taxon>Ascomycota</taxon>
        <taxon>Pezizomycotina</taxon>
        <taxon>Eurotiomycetes</taxon>
        <taxon>Eurotiomycetidae</taxon>
        <taxon>Onygenales</taxon>
        <taxon>Onygenaceae</taxon>
        <taxon>Coccidioides</taxon>
    </lineage>
</organism>
<dbReference type="AlphaFoldDB" id="A0A0D8JS67"/>
<dbReference type="EMBL" id="GG704911">
    <property type="protein sequence ID" value="KJF59979.1"/>
    <property type="molecule type" value="Genomic_DNA"/>
</dbReference>
<proteinExistence type="predicted"/>
<evidence type="ECO:0000313" key="1">
    <source>
        <dbReference type="EMBL" id="KJF59979.1"/>
    </source>
</evidence>
<protein>
    <submittedName>
        <fullName evidence="1">Uncharacterized protein</fullName>
    </submittedName>
</protein>
<dbReference type="GeneID" id="24164276"/>
<reference evidence="2" key="2">
    <citation type="journal article" date="2010" name="Genome Res.">
        <title>Population genomic sequencing of Coccidioides fungi reveals recent hybridization and transposon control.</title>
        <authorList>
            <person name="Neafsey D.E."/>
            <person name="Barker B.M."/>
            <person name="Sharpton T.J."/>
            <person name="Stajich J.E."/>
            <person name="Park D.J."/>
            <person name="Whiston E."/>
            <person name="Hung C.-Y."/>
            <person name="McMahan C."/>
            <person name="White J."/>
            <person name="Sykes S."/>
            <person name="Heiman D."/>
            <person name="Young S."/>
            <person name="Zeng Q."/>
            <person name="Abouelleil A."/>
            <person name="Aftuck L."/>
            <person name="Bessette D."/>
            <person name="Brown A."/>
            <person name="FitzGerald M."/>
            <person name="Lui A."/>
            <person name="Macdonald J.P."/>
            <person name="Priest M."/>
            <person name="Orbach M.J."/>
            <person name="Galgiani J.N."/>
            <person name="Kirkland T.N."/>
            <person name="Cole G.T."/>
            <person name="Birren B.W."/>
            <person name="Henn M.R."/>
            <person name="Taylor J.W."/>
            <person name="Rounsley S.D."/>
        </authorList>
    </citation>
    <scope>GENOME REANNOTATION</scope>
    <source>
        <strain evidence="2">RS</strain>
    </source>
</reference>
<dbReference type="InParanoid" id="A0A0D8JS67"/>
<reference evidence="2" key="1">
    <citation type="journal article" date="2009" name="Genome Res.">
        <title>Comparative genomic analyses of the human fungal pathogens Coccidioides and their relatives.</title>
        <authorList>
            <person name="Sharpton T.J."/>
            <person name="Stajich J.E."/>
            <person name="Rounsley S.D."/>
            <person name="Gardner M.J."/>
            <person name="Wortman J.R."/>
            <person name="Jordar V.S."/>
            <person name="Maiti R."/>
            <person name="Kodira C.D."/>
            <person name="Neafsey D.E."/>
            <person name="Zeng Q."/>
            <person name="Hung C.-Y."/>
            <person name="McMahan C."/>
            <person name="Muszewska A."/>
            <person name="Grynberg M."/>
            <person name="Mandel M.A."/>
            <person name="Kellner E.M."/>
            <person name="Barker B.M."/>
            <person name="Galgiani J.N."/>
            <person name="Orbach M.J."/>
            <person name="Kirkland T.N."/>
            <person name="Cole G.T."/>
            <person name="Henn M.R."/>
            <person name="Birren B.W."/>
            <person name="Taylor J.W."/>
        </authorList>
    </citation>
    <scope>NUCLEOTIDE SEQUENCE [LARGE SCALE GENOMIC DNA]</scope>
    <source>
        <strain evidence="2">RS</strain>
    </source>
</reference>
<keyword evidence="2" id="KW-1185">Reference proteome</keyword>